<dbReference type="EMBL" id="VSSQ01010251">
    <property type="protein sequence ID" value="MPM43832.1"/>
    <property type="molecule type" value="Genomic_DNA"/>
</dbReference>
<dbReference type="AlphaFoldDB" id="A0A644ZSJ9"/>
<dbReference type="Gene3D" id="2.40.128.110">
    <property type="entry name" value="Lipid/polyisoprenoid-binding, YceI-like"/>
    <property type="match status" value="1"/>
</dbReference>
<dbReference type="SUPFAM" id="SSF101874">
    <property type="entry name" value="YceI-like"/>
    <property type="match status" value="1"/>
</dbReference>
<dbReference type="InterPro" id="IPR036761">
    <property type="entry name" value="TTHA0802/YceI-like_sf"/>
</dbReference>
<evidence type="ECO:0000259" key="1">
    <source>
        <dbReference type="Pfam" id="PF04264"/>
    </source>
</evidence>
<accession>A0A644ZSJ9</accession>
<organism evidence="2">
    <name type="scientific">bioreactor metagenome</name>
    <dbReference type="NCBI Taxonomy" id="1076179"/>
    <lineage>
        <taxon>unclassified sequences</taxon>
        <taxon>metagenomes</taxon>
        <taxon>ecological metagenomes</taxon>
    </lineage>
</organism>
<proteinExistence type="predicted"/>
<sequence length="212" mass="23827">MKVLFAFLLITILTAGAVNAQTSSAAVAVDVNKNSSLSINGSSNIVNFKLIQSSENFIQKNMIITASQNDKKLYLSENQLIVPIRSFTSSNKMALRDFYKLLKSDEYPTMDIHLDYIHLPDTTDLTTGVAVVDVTITGVTKRYNFPFKIEKNGTRYIFNIEKQINIRDFGLEPPVQMMGMLKVDEKINIDLKMICDIQSAESALLNLQYNSK</sequence>
<comment type="caution">
    <text evidence="2">The sequence shown here is derived from an EMBL/GenBank/DDBJ whole genome shotgun (WGS) entry which is preliminary data.</text>
</comment>
<reference evidence="2" key="1">
    <citation type="submission" date="2019-08" db="EMBL/GenBank/DDBJ databases">
        <authorList>
            <person name="Kucharzyk K."/>
            <person name="Murdoch R.W."/>
            <person name="Higgins S."/>
            <person name="Loffler F."/>
        </authorList>
    </citation>
    <scope>NUCLEOTIDE SEQUENCE</scope>
</reference>
<dbReference type="Pfam" id="PF04264">
    <property type="entry name" value="YceI"/>
    <property type="match status" value="1"/>
</dbReference>
<protein>
    <recommendedName>
        <fullName evidence="1">Lipid/polyisoprenoid-binding YceI-like domain-containing protein</fullName>
    </recommendedName>
</protein>
<evidence type="ECO:0000313" key="2">
    <source>
        <dbReference type="EMBL" id="MPM43832.1"/>
    </source>
</evidence>
<dbReference type="InterPro" id="IPR007372">
    <property type="entry name" value="Lipid/polyisoprenoid-bd_YceI"/>
</dbReference>
<name>A0A644ZSJ9_9ZZZZ</name>
<gene>
    <name evidence="2" type="ORF">SDC9_90509</name>
</gene>
<feature type="domain" description="Lipid/polyisoprenoid-binding YceI-like" evidence="1">
    <location>
        <begin position="75"/>
        <end position="192"/>
    </location>
</feature>